<gene>
    <name evidence="1" type="ORF">ACAOBT_LOCUS29106</name>
</gene>
<organism evidence="1 2">
    <name type="scientific">Acanthoscelides obtectus</name>
    <name type="common">Bean weevil</name>
    <name type="synonym">Bruchus obtectus</name>
    <dbReference type="NCBI Taxonomy" id="200917"/>
    <lineage>
        <taxon>Eukaryota</taxon>
        <taxon>Metazoa</taxon>
        <taxon>Ecdysozoa</taxon>
        <taxon>Arthropoda</taxon>
        <taxon>Hexapoda</taxon>
        <taxon>Insecta</taxon>
        <taxon>Pterygota</taxon>
        <taxon>Neoptera</taxon>
        <taxon>Endopterygota</taxon>
        <taxon>Coleoptera</taxon>
        <taxon>Polyphaga</taxon>
        <taxon>Cucujiformia</taxon>
        <taxon>Chrysomeloidea</taxon>
        <taxon>Chrysomelidae</taxon>
        <taxon>Bruchinae</taxon>
        <taxon>Bruchini</taxon>
        <taxon>Acanthoscelides</taxon>
    </lineage>
</organism>
<protein>
    <submittedName>
        <fullName evidence="1">Uncharacterized protein</fullName>
    </submittedName>
</protein>
<evidence type="ECO:0000313" key="1">
    <source>
        <dbReference type="EMBL" id="CAH2006460.1"/>
    </source>
</evidence>
<dbReference type="AlphaFoldDB" id="A0A9P0LVI4"/>
<reference evidence="1" key="1">
    <citation type="submission" date="2022-03" db="EMBL/GenBank/DDBJ databases">
        <authorList>
            <person name="Sayadi A."/>
        </authorList>
    </citation>
    <scope>NUCLEOTIDE SEQUENCE</scope>
</reference>
<evidence type="ECO:0000313" key="2">
    <source>
        <dbReference type="Proteomes" id="UP001152888"/>
    </source>
</evidence>
<dbReference type="EMBL" id="CAKOFQ010007688">
    <property type="protein sequence ID" value="CAH2006460.1"/>
    <property type="molecule type" value="Genomic_DNA"/>
</dbReference>
<sequence>MYTVFYYARRAGGPKHELRMRNSEFMHKKIRRSLGPLLAISLCPFKPGTPVML</sequence>
<keyword evidence="2" id="KW-1185">Reference proteome</keyword>
<accession>A0A9P0LVI4</accession>
<proteinExistence type="predicted"/>
<comment type="caution">
    <text evidence="1">The sequence shown here is derived from an EMBL/GenBank/DDBJ whole genome shotgun (WGS) entry which is preliminary data.</text>
</comment>
<dbReference type="Proteomes" id="UP001152888">
    <property type="component" value="Unassembled WGS sequence"/>
</dbReference>
<name>A0A9P0LVI4_ACAOB</name>